<organism evidence="1 2">
    <name type="scientific">Choristoneura fumiferana</name>
    <name type="common">Spruce budworm moth</name>
    <name type="synonym">Archips fumiferana</name>
    <dbReference type="NCBI Taxonomy" id="7141"/>
    <lineage>
        <taxon>Eukaryota</taxon>
        <taxon>Metazoa</taxon>
        <taxon>Ecdysozoa</taxon>
        <taxon>Arthropoda</taxon>
        <taxon>Hexapoda</taxon>
        <taxon>Insecta</taxon>
        <taxon>Pterygota</taxon>
        <taxon>Neoptera</taxon>
        <taxon>Endopterygota</taxon>
        <taxon>Lepidoptera</taxon>
        <taxon>Glossata</taxon>
        <taxon>Ditrysia</taxon>
        <taxon>Tortricoidea</taxon>
        <taxon>Tortricidae</taxon>
        <taxon>Tortricinae</taxon>
        <taxon>Choristoneura</taxon>
    </lineage>
</organism>
<gene>
    <name evidence="1" type="ORF">MSG28_005747</name>
</gene>
<dbReference type="EMBL" id="CM046109">
    <property type="protein sequence ID" value="KAI8442121.1"/>
    <property type="molecule type" value="Genomic_DNA"/>
</dbReference>
<evidence type="ECO:0000313" key="2">
    <source>
        <dbReference type="Proteomes" id="UP001064048"/>
    </source>
</evidence>
<evidence type="ECO:0000313" key="1">
    <source>
        <dbReference type="EMBL" id="KAI8442121.1"/>
    </source>
</evidence>
<sequence length="275" mass="32641">MLRRVTSSVIQLRGIKHQVKFKWVRPEYVPAYKAEKSGDLEGLPPIPEMTIGQDYGLTNEVKDAPEAVNKIFSAAFLGRKEYNTLVTQELLNRVRRHQYDEDSAEARIAKLTGKIRCLQATMEQFPRNVQAKKTVQELIDRRKKLLKYMRTYDYKKFEWLLEKLNLEYKAHPESHHKLSRKESLRKLTEMHCDDIRNQKLTDYRNLLESQQGPFLREKLEALKFIRKEQEELQLAVTVTEQDIKKVEEQLKEWTIKDEIKQQAKKKKKNLISDLE</sequence>
<comment type="caution">
    <text evidence="1">The sequence shown here is derived from an EMBL/GenBank/DDBJ whole genome shotgun (WGS) entry which is preliminary data.</text>
</comment>
<reference evidence="1 2" key="1">
    <citation type="journal article" date="2022" name="Genome Biol. Evol.">
        <title>The Spruce Budworm Genome: Reconstructing the Evolutionary History of Antifreeze Proteins.</title>
        <authorList>
            <person name="Beliveau C."/>
            <person name="Gagne P."/>
            <person name="Picq S."/>
            <person name="Vernygora O."/>
            <person name="Keeling C.I."/>
            <person name="Pinkney K."/>
            <person name="Doucet D."/>
            <person name="Wen F."/>
            <person name="Johnston J.S."/>
            <person name="Maaroufi H."/>
            <person name="Boyle B."/>
            <person name="Laroche J."/>
            <person name="Dewar K."/>
            <person name="Juretic N."/>
            <person name="Blackburn G."/>
            <person name="Nisole A."/>
            <person name="Brunet B."/>
            <person name="Brandao M."/>
            <person name="Lumley L."/>
            <person name="Duan J."/>
            <person name="Quan G."/>
            <person name="Lucarotti C.J."/>
            <person name="Roe A.D."/>
            <person name="Sperling F.A.H."/>
            <person name="Levesque R.C."/>
            <person name="Cusson M."/>
        </authorList>
    </citation>
    <scope>NUCLEOTIDE SEQUENCE [LARGE SCALE GENOMIC DNA]</scope>
    <source>
        <strain evidence="1">Glfc:IPQL:Cfum</strain>
    </source>
</reference>
<protein>
    <submittedName>
        <fullName evidence="1">Uncharacterized protein</fullName>
    </submittedName>
</protein>
<keyword evidence="2" id="KW-1185">Reference proteome</keyword>
<name>A0ACC0KZV5_CHOFU</name>
<accession>A0ACC0KZV5</accession>
<proteinExistence type="predicted"/>
<dbReference type="Proteomes" id="UP001064048">
    <property type="component" value="Chromosome 9"/>
</dbReference>